<keyword evidence="2" id="KW-0175">Coiled coil</keyword>
<dbReference type="AlphaFoldDB" id="A0AAX4JZX8"/>
<dbReference type="GO" id="GO:0016272">
    <property type="term" value="C:prefoldin complex"/>
    <property type="evidence" value="ECO:0007669"/>
    <property type="project" value="InterPro"/>
</dbReference>
<name>A0AAX4JZX8_9TREE</name>
<gene>
    <name evidence="3" type="ORF">L201_005333</name>
</gene>
<dbReference type="SUPFAM" id="SSF46579">
    <property type="entry name" value="Prefoldin"/>
    <property type="match status" value="1"/>
</dbReference>
<evidence type="ECO:0000256" key="1">
    <source>
        <dbReference type="ARBA" id="ARBA00010048"/>
    </source>
</evidence>
<dbReference type="PANTHER" id="PTHR12674:SF2">
    <property type="entry name" value="PREFOLDIN SUBUNIT 5"/>
    <property type="match status" value="1"/>
</dbReference>
<proteinExistence type="inferred from homology"/>
<keyword evidence="4" id="KW-1185">Reference proteome</keyword>
<comment type="similarity">
    <text evidence="1">Belongs to the prefoldin subunit alpha family.</text>
</comment>
<dbReference type="PANTHER" id="PTHR12674">
    <property type="entry name" value="PREFOLDIN SUBUNIT 5"/>
    <property type="match status" value="1"/>
</dbReference>
<dbReference type="InterPro" id="IPR011599">
    <property type="entry name" value="PFD_alpha_archaea"/>
</dbReference>
<dbReference type="GO" id="GO:0005737">
    <property type="term" value="C:cytoplasm"/>
    <property type="evidence" value="ECO:0007669"/>
    <property type="project" value="TreeGrafter"/>
</dbReference>
<reference evidence="3 4" key="1">
    <citation type="submission" date="2024-01" db="EMBL/GenBank/DDBJ databases">
        <title>Comparative genomics of Cryptococcus and Kwoniella reveals pathogenesis evolution and contrasting modes of karyotype evolution via chromosome fusion or intercentromeric recombination.</title>
        <authorList>
            <person name="Coelho M.A."/>
            <person name="David-Palma M."/>
            <person name="Shea T."/>
            <person name="Bowers K."/>
            <person name="McGinley-Smith S."/>
            <person name="Mohammad A.W."/>
            <person name="Gnirke A."/>
            <person name="Yurkov A.M."/>
            <person name="Nowrousian M."/>
            <person name="Sun S."/>
            <person name="Cuomo C.A."/>
            <person name="Heitman J."/>
        </authorList>
    </citation>
    <scope>NUCLEOTIDE SEQUENCE [LARGE SCALE GENOMIC DNA]</scope>
    <source>
        <strain evidence="3 4">CBS 6074</strain>
    </source>
</reference>
<sequence>MANISNTSTFLPVDQAQKDQRQQMFSAHLQNQLLPELEGIRQALGKVEFDISEYEDLQNKLDQLAKLDKNESIESLIELGAGVWVESRIFDTQNITLDLGFDIHMDMTLGEAKEYVEKKMTVLKKKRDNLSQKEEFLVWEVGQFHGALSQEQDKPILQV</sequence>
<evidence type="ECO:0000313" key="4">
    <source>
        <dbReference type="Proteomes" id="UP001355207"/>
    </source>
</evidence>
<dbReference type="InterPro" id="IPR009053">
    <property type="entry name" value="Prefoldin"/>
</dbReference>
<dbReference type="GeneID" id="91096003"/>
<dbReference type="EMBL" id="CP144104">
    <property type="protein sequence ID" value="WWC90398.1"/>
    <property type="molecule type" value="Genomic_DNA"/>
</dbReference>
<organism evidence="3 4">
    <name type="scientific">Kwoniella dendrophila CBS 6074</name>
    <dbReference type="NCBI Taxonomy" id="1295534"/>
    <lineage>
        <taxon>Eukaryota</taxon>
        <taxon>Fungi</taxon>
        <taxon>Dikarya</taxon>
        <taxon>Basidiomycota</taxon>
        <taxon>Agaricomycotina</taxon>
        <taxon>Tremellomycetes</taxon>
        <taxon>Tremellales</taxon>
        <taxon>Cryptococcaceae</taxon>
        <taxon>Kwoniella</taxon>
    </lineage>
</organism>
<evidence type="ECO:0000256" key="2">
    <source>
        <dbReference type="SAM" id="Coils"/>
    </source>
</evidence>
<dbReference type="RefSeq" id="XP_066077161.1">
    <property type="nucleotide sequence ID" value="XM_066221064.1"/>
</dbReference>
<evidence type="ECO:0000313" key="3">
    <source>
        <dbReference type="EMBL" id="WWC90398.1"/>
    </source>
</evidence>
<dbReference type="InterPro" id="IPR004127">
    <property type="entry name" value="Prefoldin_subunit_alpha"/>
</dbReference>
<dbReference type="Proteomes" id="UP001355207">
    <property type="component" value="Chromosome 7"/>
</dbReference>
<accession>A0AAX4JZX8</accession>
<dbReference type="Pfam" id="PF02996">
    <property type="entry name" value="Prefoldin"/>
    <property type="match status" value="1"/>
</dbReference>
<dbReference type="GO" id="GO:0006457">
    <property type="term" value="P:protein folding"/>
    <property type="evidence" value="ECO:0007669"/>
    <property type="project" value="InterPro"/>
</dbReference>
<dbReference type="CDD" id="cd23158">
    <property type="entry name" value="Prefoldin_UXT"/>
    <property type="match status" value="1"/>
</dbReference>
<dbReference type="Gene3D" id="1.10.287.370">
    <property type="match status" value="1"/>
</dbReference>
<protein>
    <submittedName>
        <fullName evidence="3">Prefoldin, alpha subunit</fullName>
    </submittedName>
</protein>
<feature type="coiled-coil region" evidence="2">
    <location>
        <begin position="47"/>
        <end position="74"/>
    </location>
</feature>
<dbReference type="GO" id="GO:0051082">
    <property type="term" value="F:unfolded protein binding"/>
    <property type="evidence" value="ECO:0007669"/>
    <property type="project" value="InterPro"/>
</dbReference>